<feature type="region of interest" description="Disordered" evidence="1">
    <location>
        <begin position="224"/>
        <end position="368"/>
    </location>
</feature>
<feature type="compositionally biased region" description="Low complexity" evidence="1">
    <location>
        <begin position="234"/>
        <end position="243"/>
    </location>
</feature>
<feature type="compositionally biased region" description="Low complexity" evidence="1">
    <location>
        <begin position="538"/>
        <end position="551"/>
    </location>
</feature>
<feature type="compositionally biased region" description="Low complexity" evidence="1">
    <location>
        <begin position="508"/>
        <end position="517"/>
    </location>
</feature>
<dbReference type="AlphaFoldDB" id="A0AAV3ZTU7"/>
<dbReference type="Proteomes" id="UP000735302">
    <property type="component" value="Unassembled WGS sequence"/>
</dbReference>
<feature type="compositionally biased region" description="Low complexity" evidence="1">
    <location>
        <begin position="303"/>
        <end position="325"/>
    </location>
</feature>
<feature type="compositionally biased region" description="Low complexity" evidence="1">
    <location>
        <begin position="16"/>
        <end position="33"/>
    </location>
</feature>
<dbReference type="PANTHER" id="PTHR37915:SF3">
    <property type="match status" value="1"/>
</dbReference>
<comment type="caution">
    <text evidence="2">The sequence shown here is derived from an EMBL/GenBank/DDBJ whole genome shotgun (WGS) entry which is preliminary data.</text>
</comment>
<organism evidence="2 3">
    <name type="scientific">Plakobranchus ocellatus</name>
    <dbReference type="NCBI Taxonomy" id="259542"/>
    <lineage>
        <taxon>Eukaryota</taxon>
        <taxon>Metazoa</taxon>
        <taxon>Spiralia</taxon>
        <taxon>Lophotrochozoa</taxon>
        <taxon>Mollusca</taxon>
        <taxon>Gastropoda</taxon>
        <taxon>Heterobranchia</taxon>
        <taxon>Euthyneura</taxon>
        <taxon>Panpulmonata</taxon>
        <taxon>Sacoglossa</taxon>
        <taxon>Placobranchoidea</taxon>
        <taxon>Plakobranchidae</taxon>
        <taxon>Plakobranchus</taxon>
    </lineage>
</organism>
<dbReference type="PANTHER" id="PTHR37915">
    <property type="match status" value="1"/>
</dbReference>
<protein>
    <submittedName>
        <fullName evidence="2">Centrosome-associated protein cep250-like isoform x1</fullName>
    </submittedName>
</protein>
<feature type="region of interest" description="Disordered" evidence="1">
    <location>
        <begin position="1"/>
        <end position="106"/>
    </location>
</feature>
<accession>A0AAV3ZTU7</accession>
<feature type="compositionally biased region" description="Basic and acidic residues" evidence="1">
    <location>
        <begin position="224"/>
        <end position="233"/>
    </location>
</feature>
<keyword evidence="3" id="KW-1185">Reference proteome</keyword>
<name>A0AAV3ZTU7_9GAST</name>
<dbReference type="EMBL" id="BLXT01002832">
    <property type="protein sequence ID" value="GFN98096.1"/>
    <property type="molecule type" value="Genomic_DNA"/>
</dbReference>
<evidence type="ECO:0000313" key="2">
    <source>
        <dbReference type="EMBL" id="GFN98096.1"/>
    </source>
</evidence>
<feature type="region of interest" description="Disordered" evidence="1">
    <location>
        <begin position="523"/>
        <end position="551"/>
    </location>
</feature>
<evidence type="ECO:0000256" key="1">
    <source>
        <dbReference type="SAM" id="MobiDB-lite"/>
    </source>
</evidence>
<evidence type="ECO:0000313" key="3">
    <source>
        <dbReference type="Proteomes" id="UP000735302"/>
    </source>
</evidence>
<sequence>MWMTWESRPSTKDTRTSTSKSGGGAKNKAGGRSPTRSKDGKSGSKSGGGRSVCSRSRENTFTSIDSNRDKEFAEIAIQDEGGDHASATVDEKSRTPATRVGRRSKSNLAPVLESDLDSAFDLFDDQAWAAVPKEETTGRFAQYRRLSTNRMQELEDQLNLVTAKTRRKVATLKAQFQEHKSKWEAERRVLIEQVDQSIKLQGDAEKEADAAMTQLEDFITEQERLEQEEEQQRSEALQASASLTPISNAAMTPVQGRSTEHTPTAGTPLPHQKEGGMTPDPEGELQRLMQQTDDAKSARQGDSGPASAITRSSSSGSVLVGRGLLDVTKPFKESSPTPEPPSGEVPSAPTPNKKSAGKKSPTEDEQTEVTIVPAPMEVSEETLNEVGLRITPENGHVAPLLVETPREERATETKVGGKAIAASGQPMPPPGAEGAPVVLLVMPEKEEELQVEADGSVHVQALIPPSIVTSPGGDVKGHAPAAVLEAKVIPQRDIEEAALEGREREGTSSSFASRGESSFVVDASGDERRAGPPSIVQIPASVSPRASVSSSPRIPREAIAAPRRSVSELSAPVVARLDLLSLMKGRAKSAGIQSQKVKPVPAPLAKTPAQHPLGMQREGIHVSAQPEAVVPPAGMTTIGLDGIEIDVTTPRNVAQVHCRSGVG</sequence>
<feature type="compositionally biased region" description="Polar residues" evidence="1">
    <location>
        <begin position="244"/>
        <end position="265"/>
    </location>
</feature>
<proteinExistence type="predicted"/>
<reference evidence="2 3" key="1">
    <citation type="journal article" date="2021" name="Elife">
        <title>Chloroplast acquisition without the gene transfer in kleptoplastic sea slugs, Plakobranchus ocellatus.</title>
        <authorList>
            <person name="Maeda T."/>
            <person name="Takahashi S."/>
            <person name="Yoshida T."/>
            <person name="Shimamura S."/>
            <person name="Takaki Y."/>
            <person name="Nagai Y."/>
            <person name="Toyoda A."/>
            <person name="Suzuki Y."/>
            <person name="Arimoto A."/>
            <person name="Ishii H."/>
            <person name="Satoh N."/>
            <person name="Nishiyama T."/>
            <person name="Hasebe M."/>
            <person name="Maruyama T."/>
            <person name="Minagawa J."/>
            <person name="Obokata J."/>
            <person name="Shigenobu S."/>
        </authorList>
    </citation>
    <scope>NUCLEOTIDE SEQUENCE [LARGE SCALE GENOMIC DNA]</scope>
</reference>
<feature type="region of interest" description="Disordered" evidence="1">
    <location>
        <begin position="498"/>
        <end position="517"/>
    </location>
</feature>
<gene>
    <name evidence="2" type="ORF">PoB_002460200</name>
</gene>